<evidence type="ECO:0000313" key="3">
    <source>
        <dbReference type="EMBL" id="EDM51952.1"/>
    </source>
</evidence>
<feature type="region of interest" description="Disordered" evidence="1">
    <location>
        <begin position="1"/>
        <end position="27"/>
    </location>
</feature>
<name>A5Z4Q2_9FIRM</name>
<feature type="compositionally biased region" description="Polar residues" evidence="1">
    <location>
        <begin position="8"/>
        <end position="27"/>
    </location>
</feature>
<reference evidence="3 4" key="2">
    <citation type="submission" date="2007-04" db="EMBL/GenBank/DDBJ databases">
        <title>Draft genome sequence of Eubacterium ventriosum (ATCC 27560).</title>
        <authorList>
            <person name="Sudarsanam P."/>
            <person name="Ley R."/>
            <person name="Guruge J."/>
            <person name="Turnbaugh P.J."/>
            <person name="Mahowald M."/>
            <person name="Liep D."/>
            <person name="Gordon J."/>
        </authorList>
    </citation>
    <scope>NUCLEOTIDE SEQUENCE [LARGE SCALE GENOMIC DNA]</scope>
    <source>
        <strain evidence="3 4">ATCC 27560</strain>
    </source>
</reference>
<evidence type="ECO:0000256" key="1">
    <source>
        <dbReference type="SAM" id="MobiDB-lite"/>
    </source>
</evidence>
<dbReference type="InterPro" id="IPR044929">
    <property type="entry name" value="DNA/RNA_non-sp_Endonuclease_sf"/>
</dbReference>
<gene>
    <name evidence="3" type="ORF">EUBVEN_00679</name>
</gene>
<dbReference type="eggNOG" id="COG5444">
    <property type="taxonomic scope" value="Bacteria"/>
</dbReference>
<dbReference type="InterPro" id="IPR044927">
    <property type="entry name" value="Endonuclea_NS_2"/>
</dbReference>
<evidence type="ECO:0000313" key="4">
    <source>
        <dbReference type="Proteomes" id="UP000006000"/>
    </source>
</evidence>
<dbReference type="Gene3D" id="3.40.570.10">
    <property type="entry name" value="Extracellular Endonuclease, subunit A"/>
    <property type="match status" value="1"/>
</dbReference>
<dbReference type="Pfam" id="PF13930">
    <property type="entry name" value="Endonuclea_NS_2"/>
    <property type="match status" value="1"/>
</dbReference>
<feature type="domain" description="Type VII secretion system protein EssD-like" evidence="2">
    <location>
        <begin position="9"/>
        <end position="141"/>
    </location>
</feature>
<comment type="caution">
    <text evidence="3">The sequence shown here is derived from an EMBL/GenBank/DDBJ whole genome shotgun (WGS) entry which is preliminary data.</text>
</comment>
<organism evidence="3 4">
    <name type="scientific">Eubacterium ventriosum ATCC 27560</name>
    <dbReference type="NCBI Taxonomy" id="411463"/>
    <lineage>
        <taxon>Bacteria</taxon>
        <taxon>Bacillati</taxon>
        <taxon>Bacillota</taxon>
        <taxon>Clostridia</taxon>
        <taxon>Eubacteriales</taxon>
        <taxon>Eubacteriaceae</taxon>
        <taxon>Eubacterium</taxon>
    </lineage>
</organism>
<dbReference type="HOGENOM" id="CLU_081541_2_1_9"/>
<evidence type="ECO:0000259" key="2">
    <source>
        <dbReference type="Pfam" id="PF13930"/>
    </source>
</evidence>
<dbReference type="AlphaFoldDB" id="A5Z4Q2"/>
<sequence length="150" mass="16714">MNEDGTLKPNQEYTTGENGYTYKTDSNGNIVSAHADELKFKTHDGRLKHNPNTADKLPGDDAGHIFADQFGGSPELDNLVSQRSTLNRAVKGDNRTYRAMEKSWADAMNNGKKVTDIDINLAYSEGSSRPSRFDVSYKIDGKFEMISFKN</sequence>
<protein>
    <recommendedName>
        <fullName evidence="2">Type VII secretion system protein EssD-like domain-containing protein</fullName>
    </recommendedName>
</protein>
<dbReference type="EMBL" id="AAVL02000029">
    <property type="protein sequence ID" value="EDM51952.1"/>
    <property type="molecule type" value="Genomic_DNA"/>
</dbReference>
<dbReference type="STRING" id="411463.EUBVEN_00679"/>
<dbReference type="Proteomes" id="UP000006000">
    <property type="component" value="Unassembled WGS sequence"/>
</dbReference>
<proteinExistence type="predicted"/>
<accession>A5Z4Q2</accession>
<reference evidence="3 4" key="1">
    <citation type="submission" date="2007-03" db="EMBL/GenBank/DDBJ databases">
        <authorList>
            <person name="Fulton L."/>
            <person name="Clifton S."/>
            <person name="Fulton B."/>
            <person name="Xu J."/>
            <person name="Minx P."/>
            <person name="Pepin K.H."/>
            <person name="Johnson M."/>
            <person name="Thiruvilangam P."/>
            <person name="Bhonagiri V."/>
            <person name="Nash W.E."/>
            <person name="Mardis E.R."/>
            <person name="Wilson R.K."/>
        </authorList>
    </citation>
    <scope>NUCLEOTIDE SEQUENCE [LARGE SCALE GENOMIC DNA]</scope>
    <source>
        <strain evidence="3 4">ATCC 27560</strain>
    </source>
</reference>
<dbReference type="OrthoDB" id="7182479at2"/>